<reference evidence="1 2" key="1">
    <citation type="submission" date="2020-04" db="EMBL/GenBank/DDBJ databases">
        <title>Thalassotalea sp. M1531, isolated from the surface of marine red alga.</title>
        <authorList>
            <person name="Pang L."/>
            <person name="Lu D.-C."/>
        </authorList>
    </citation>
    <scope>NUCLEOTIDE SEQUENCE [LARGE SCALE GENOMIC DNA]</scope>
    <source>
        <strain evidence="1 2">M1531</strain>
    </source>
</reference>
<gene>
    <name evidence="1" type="ORF">HII17_05870</name>
</gene>
<keyword evidence="2" id="KW-1185">Reference proteome</keyword>
<dbReference type="EMBL" id="JABBXH010000002">
    <property type="protein sequence ID" value="NMP31088.1"/>
    <property type="molecule type" value="Genomic_DNA"/>
</dbReference>
<dbReference type="PANTHER" id="PTHR37691">
    <property type="entry name" value="BLR3518 PROTEIN"/>
    <property type="match status" value="1"/>
</dbReference>
<dbReference type="Pfam" id="PF02635">
    <property type="entry name" value="DsrE"/>
    <property type="match status" value="1"/>
</dbReference>
<name>A0A7Y0LBD5_9GAMM</name>
<comment type="caution">
    <text evidence="1">The sequence shown here is derived from an EMBL/GenBank/DDBJ whole genome shotgun (WGS) entry which is preliminary data.</text>
</comment>
<proteinExistence type="predicted"/>
<protein>
    <submittedName>
        <fullName evidence="1">DsrE family protein</fullName>
    </submittedName>
</protein>
<evidence type="ECO:0000313" key="2">
    <source>
        <dbReference type="Proteomes" id="UP000568664"/>
    </source>
</evidence>
<evidence type="ECO:0000313" key="1">
    <source>
        <dbReference type="EMBL" id="NMP31088.1"/>
    </source>
</evidence>
<dbReference type="InterPro" id="IPR027396">
    <property type="entry name" value="DsrEFH-like"/>
</dbReference>
<sequence>MCSLLLITVSAMATEFNDGPIIKGFGKHAPVNQSRPLAGNEVFKVVFDVAKQTGEGKVNRQFNSLARFINMHVANGIKPENIHLALVVHGKAGLDVLSDAAYQKRYKQANPNQPLLALLQQANTQIFICGQSAAYYKIAKSELSQGVKMSLSAMTANALLQQQGYSVNPF</sequence>
<accession>A0A7Y0LBD5</accession>
<dbReference type="Proteomes" id="UP000568664">
    <property type="component" value="Unassembled WGS sequence"/>
</dbReference>
<dbReference type="SUPFAM" id="SSF75169">
    <property type="entry name" value="DsrEFH-like"/>
    <property type="match status" value="1"/>
</dbReference>
<dbReference type="AlphaFoldDB" id="A0A7Y0LBD5"/>
<dbReference type="PANTHER" id="PTHR37691:SF1">
    <property type="entry name" value="BLR3518 PROTEIN"/>
    <property type="match status" value="1"/>
</dbReference>
<organism evidence="1 2">
    <name type="scientific">Thalassotalea algicola</name>
    <dbReference type="NCBI Taxonomy" id="2716224"/>
    <lineage>
        <taxon>Bacteria</taxon>
        <taxon>Pseudomonadati</taxon>
        <taxon>Pseudomonadota</taxon>
        <taxon>Gammaproteobacteria</taxon>
        <taxon>Alteromonadales</taxon>
        <taxon>Colwelliaceae</taxon>
        <taxon>Thalassotalea</taxon>
    </lineage>
</organism>
<dbReference type="InterPro" id="IPR003787">
    <property type="entry name" value="Sulphur_relay_DsrE/F-like"/>
</dbReference>
<dbReference type="Gene3D" id="3.40.1260.10">
    <property type="entry name" value="DsrEFH-like"/>
    <property type="match status" value="1"/>
</dbReference>